<feature type="domain" description="Alpha/beta hydrolase fold-3" evidence="2">
    <location>
        <begin position="32"/>
        <end position="114"/>
    </location>
</feature>
<gene>
    <name evidence="3" type="ORF">TAV2_LOCUS8603</name>
</gene>
<accession>A0AAU9RUE0</accession>
<comment type="caution">
    <text evidence="3">The sequence shown here is derived from an EMBL/GenBank/DDBJ whole genome shotgun (WGS) entry which is preliminary data.</text>
</comment>
<evidence type="ECO:0000313" key="4">
    <source>
        <dbReference type="Proteomes" id="UP000836841"/>
    </source>
</evidence>
<keyword evidence="4" id="KW-1185">Reference proteome</keyword>
<organism evidence="3 4">
    <name type="scientific">Thlaspi arvense</name>
    <name type="common">Field penny-cress</name>
    <dbReference type="NCBI Taxonomy" id="13288"/>
    <lineage>
        <taxon>Eukaryota</taxon>
        <taxon>Viridiplantae</taxon>
        <taxon>Streptophyta</taxon>
        <taxon>Embryophyta</taxon>
        <taxon>Tracheophyta</taxon>
        <taxon>Spermatophyta</taxon>
        <taxon>Magnoliopsida</taxon>
        <taxon>eudicotyledons</taxon>
        <taxon>Gunneridae</taxon>
        <taxon>Pentapetalae</taxon>
        <taxon>rosids</taxon>
        <taxon>malvids</taxon>
        <taxon>Brassicales</taxon>
        <taxon>Brassicaceae</taxon>
        <taxon>Thlaspideae</taxon>
        <taxon>Thlaspi</taxon>
    </lineage>
</organism>
<dbReference type="Gene3D" id="3.40.50.1820">
    <property type="entry name" value="alpha/beta hydrolase"/>
    <property type="match status" value="1"/>
</dbReference>
<evidence type="ECO:0000256" key="1">
    <source>
        <dbReference type="ARBA" id="ARBA00010515"/>
    </source>
</evidence>
<dbReference type="PANTHER" id="PTHR23024:SF551">
    <property type="entry name" value="2-HYDROXYISOFLAVANONE DEHYDRATASE-LIKE"/>
    <property type="match status" value="1"/>
</dbReference>
<protein>
    <recommendedName>
        <fullName evidence="2">Alpha/beta hydrolase fold-3 domain-containing protein</fullName>
    </recommendedName>
</protein>
<name>A0AAU9RUE0_THLAR</name>
<dbReference type="EMBL" id="CAJVSB020000420">
    <property type="protein sequence ID" value="CAH2050668.1"/>
    <property type="molecule type" value="Genomic_DNA"/>
</dbReference>
<dbReference type="InterPro" id="IPR050466">
    <property type="entry name" value="Carboxylest/Gibb_receptor"/>
</dbReference>
<dbReference type="InterPro" id="IPR029058">
    <property type="entry name" value="AB_hydrolase_fold"/>
</dbReference>
<reference evidence="3 4" key="1">
    <citation type="submission" date="2022-03" db="EMBL/GenBank/DDBJ databases">
        <authorList>
            <person name="Nunn A."/>
            <person name="Chopra R."/>
            <person name="Nunn A."/>
            <person name="Contreras Garrido A."/>
        </authorList>
    </citation>
    <scope>NUCLEOTIDE SEQUENCE [LARGE SCALE GENOMIC DNA]</scope>
</reference>
<dbReference type="SUPFAM" id="SSF53474">
    <property type="entry name" value="alpha/beta-Hydrolases"/>
    <property type="match status" value="1"/>
</dbReference>
<dbReference type="Pfam" id="PF07859">
    <property type="entry name" value="Abhydrolase_3"/>
    <property type="match status" value="1"/>
</dbReference>
<evidence type="ECO:0000259" key="2">
    <source>
        <dbReference type="Pfam" id="PF07859"/>
    </source>
</evidence>
<sequence>MIDVSNFGDFSLPTFFWGSEPIGSEPKDGHLERMISRVWNFAYPAAGLDHPMVNPFAAGAPTMAGMGGFRLLVCVGEQDICRERGIHYCDAVRESRWRGEVELYEAEGGKHGFHIAEPETEMAKVMIARLASFLQQ</sequence>
<dbReference type="PANTHER" id="PTHR23024">
    <property type="entry name" value="ARYLACETAMIDE DEACETYLASE"/>
    <property type="match status" value="1"/>
</dbReference>
<dbReference type="Proteomes" id="UP000836841">
    <property type="component" value="Unassembled WGS sequence"/>
</dbReference>
<comment type="similarity">
    <text evidence="1">Belongs to the 'GDXG' lipolytic enzyme family.</text>
</comment>
<dbReference type="AlphaFoldDB" id="A0AAU9RUE0"/>
<dbReference type="GO" id="GO:0016787">
    <property type="term" value="F:hydrolase activity"/>
    <property type="evidence" value="ECO:0007669"/>
    <property type="project" value="InterPro"/>
</dbReference>
<proteinExistence type="inferred from homology"/>
<evidence type="ECO:0000313" key="3">
    <source>
        <dbReference type="EMBL" id="CAH2050668.1"/>
    </source>
</evidence>
<dbReference type="InterPro" id="IPR013094">
    <property type="entry name" value="AB_hydrolase_3"/>
</dbReference>